<feature type="region of interest" description="Disordered" evidence="1">
    <location>
        <begin position="1"/>
        <end position="64"/>
    </location>
</feature>
<feature type="compositionally biased region" description="Pro residues" evidence="1">
    <location>
        <begin position="45"/>
        <end position="54"/>
    </location>
</feature>
<dbReference type="InParanoid" id="M1D917"/>
<dbReference type="HOGENOM" id="CLU_2296668_0_0_1"/>
<evidence type="ECO:0000313" key="2">
    <source>
        <dbReference type="EnsemblPlants" id="PGSC0003DMT400085232"/>
    </source>
</evidence>
<sequence length="101" mass="10756">MARLPSRSSCRRRQSTTIPSAPPPSSPPMPQSLGCNSTISNSTIPAPPPPPSTSPMPQSLGFNNTISNSTITIINALTTNVQQYHFRLHNNGVVINSCISD</sequence>
<accession>M1D917</accession>
<keyword evidence="3" id="KW-1185">Reference proteome</keyword>
<feature type="compositionally biased region" description="Low complexity" evidence="1">
    <location>
        <begin position="55"/>
        <end position="64"/>
    </location>
</feature>
<feature type="compositionally biased region" description="Pro residues" evidence="1">
    <location>
        <begin position="20"/>
        <end position="30"/>
    </location>
</feature>
<organism evidence="2 3">
    <name type="scientific">Solanum tuberosum</name>
    <name type="common">Potato</name>
    <dbReference type="NCBI Taxonomy" id="4113"/>
    <lineage>
        <taxon>Eukaryota</taxon>
        <taxon>Viridiplantae</taxon>
        <taxon>Streptophyta</taxon>
        <taxon>Embryophyta</taxon>
        <taxon>Tracheophyta</taxon>
        <taxon>Spermatophyta</taxon>
        <taxon>Magnoliopsida</taxon>
        <taxon>eudicotyledons</taxon>
        <taxon>Gunneridae</taxon>
        <taxon>Pentapetalae</taxon>
        <taxon>asterids</taxon>
        <taxon>lamiids</taxon>
        <taxon>Solanales</taxon>
        <taxon>Solanaceae</taxon>
        <taxon>Solanoideae</taxon>
        <taxon>Solaneae</taxon>
        <taxon>Solanum</taxon>
    </lineage>
</organism>
<name>M1D917_SOLTU</name>
<proteinExistence type="predicted"/>
<evidence type="ECO:0000256" key="1">
    <source>
        <dbReference type="SAM" id="MobiDB-lite"/>
    </source>
</evidence>
<dbReference type="Proteomes" id="UP000011115">
    <property type="component" value="Unassembled WGS sequence"/>
</dbReference>
<reference evidence="2" key="2">
    <citation type="submission" date="2015-06" db="UniProtKB">
        <authorList>
            <consortium name="EnsemblPlants"/>
        </authorList>
    </citation>
    <scope>IDENTIFICATION</scope>
    <source>
        <strain evidence="2">DM1-3 516 R44</strain>
    </source>
</reference>
<dbReference type="Gramene" id="PGSC0003DMT400085232">
    <property type="protein sequence ID" value="PGSC0003DMT400085232"/>
    <property type="gene ID" value="PGSC0003DMG400034803"/>
</dbReference>
<reference evidence="3" key="1">
    <citation type="journal article" date="2011" name="Nature">
        <title>Genome sequence and analysis of the tuber crop potato.</title>
        <authorList>
            <consortium name="The Potato Genome Sequencing Consortium"/>
        </authorList>
    </citation>
    <scope>NUCLEOTIDE SEQUENCE [LARGE SCALE GENOMIC DNA]</scope>
    <source>
        <strain evidence="3">cv. DM1-3 516 R44</strain>
    </source>
</reference>
<dbReference type="AlphaFoldDB" id="M1D917"/>
<evidence type="ECO:0000313" key="3">
    <source>
        <dbReference type="Proteomes" id="UP000011115"/>
    </source>
</evidence>
<dbReference type="EnsemblPlants" id="PGSC0003DMT400085232">
    <property type="protein sequence ID" value="PGSC0003DMT400085232"/>
    <property type="gene ID" value="PGSC0003DMG400034803"/>
</dbReference>
<protein>
    <submittedName>
        <fullName evidence="2">Uncharacterized protein</fullName>
    </submittedName>
</protein>
<dbReference type="PaxDb" id="4113-PGSC0003DMT400085232"/>